<dbReference type="GeneID" id="107417918"/>
<evidence type="ECO:0000256" key="10">
    <source>
        <dbReference type="ARBA" id="ARBA00023136"/>
    </source>
</evidence>
<feature type="chain" id="PRO_5046607603" evidence="13">
    <location>
        <begin position="38"/>
        <end position="1047"/>
    </location>
</feature>
<evidence type="ECO:0000256" key="3">
    <source>
        <dbReference type="ARBA" id="ARBA00022614"/>
    </source>
</evidence>
<evidence type="ECO:0000256" key="1">
    <source>
        <dbReference type="ARBA" id="ARBA00004479"/>
    </source>
</evidence>
<accession>A0ABM3ZV11</accession>
<dbReference type="PANTHER" id="PTHR48053:SF160">
    <property type="entry name" value="PROTEIN KINASE DOMAIN-CONTAINING PROTEIN"/>
    <property type="match status" value="1"/>
</dbReference>
<dbReference type="InterPro" id="IPR008271">
    <property type="entry name" value="Ser/Thr_kinase_AS"/>
</dbReference>
<comment type="similarity">
    <text evidence="2">Belongs to the protein kinase superfamily. Ser/Thr protein kinase family.</text>
</comment>
<dbReference type="SUPFAM" id="SSF56112">
    <property type="entry name" value="Protein kinase-like (PK-like)"/>
    <property type="match status" value="1"/>
</dbReference>
<evidence type="ECO:0000256" key="7">
    <source>
        <dbReference type="ARBA" id="ARBA00022741"/>
    </source>
</evidence>
<feature type="transmembrane region" description="Helical" evidence="12">
    <location>
        <begin position="687"/>
        <end position="709"/>
    </location>
</feature>
<name>A0ABM3ZV11_ZIZJJ</name>
<keyword evidence="15" id="KW-1185">Reference proteome</keyword>
<dbReference type="InterPro" id="IPR032675">
    <property type="entry name" value="LRR_dom_sf"/>
</dbReference>
<evidence type="ECO:0000256" key="9">
    <source>
        <dbReference type="ARBA" id="ARBA00022989"/>
    </source>
</evidence>
<dbReference type="PANTHER" id="PTHR48053">
    <property type="entry name" value="LEUCINE RICH REPEAT FAMILY PROTEIN, EXPRESSED"/>
    <property type="match status" value="1"/>
</dbReference>
<dbReference type="Pfam" id="PF08263">
    <property type="entry name" value="LRRNT_2"/>
    <property type="match status" value="1"/>
</dbReference>
<dbReference type="PROSITE" id="PS50011">
    <property type="entry name" value="PROTEIN_KINASE_DOM"/>
    <property type="match status" value="1"/>
</dbReference>
<dbReference type="SUPFAM" id="SSF52058">
    <property type="entry name" value="L domain-like"/>
    <property type="match status" value="1"/>
</dbReference>
<evidence type="ECO:0000256" key="2">
    <source>
        <dbReference type="ARBA" id="ARBA00008684"/>
    </source>
</evidence>
<evidence type="ECO:0000259" key="14">
    <source>
        <dbReference type="PROSITE" id="PS50011"/>
    </source>
</evidence>
<evidence type="ECO:0000256" key="12">
    <source>
        <dbReference type="SAM" id="Phobius"/>
    </source>
</evidence>
<dbReference type="PROSITE" id="PS00108">
    <property type="entry name" value="PROTEIN_KINASE_ST"/>
    <property type="match status" value="1"/>
</dbReference>
<dbReference type="SUPFAM" id="SSF52047">
    <property type="entry name" value="RNI-like"/>
    <property type="match status" value="1"/>
</dbReference>
<feature type="signal peptide" evidence="13">
    <location>
        <begin position="1"/>
        <end position="37"/>
    </location>
</feature>
<evidence type="ECO:0000313" key="15">
    <source>
        <dbReference type="Proteomes" id="UP001652623"/>
    </source>
</evidence>
<dbReference type="Pfam" id="PF13855">
    <property type="entry name" value="LRR_8"/>
    <property type="match status" value="1"/>
</dbReference>
<dbReference type="Gene3D" id="1.10.510.10">
    <property type="entry name" value="Transferase(Phosphotransferase) domain 1"/>
    <property type="match status" value="1"/>
</dbReference>
<gene>
    <name evidence="16" type="primary">LOC107417918</name>
</gene>
<organism evidence="15 16">
    <name type="scientific">Ziziphus jujuba</name>
    <name type="common">Chinese jujube</name>
    <name type="synonym">Ziziphus sativa</name>
    <dbReference type="NCBI Taxonomy" id="326968"/>
    <lineage>
        <taxon>Eukaryota</taxon>
        <taxon>Viridiplantae</taxon>
        <taxon>Streptophyta</taxon>
        <taxon>Embryophyta</taxon>
        <taxon>Tracheophyta</taxon>
        <taxon>Spermatophyta</taxon>
        <taxon>Magnoliopsida</taxon>
        <taxon>eudicotyledons</taxon>
        <taxon>Gunneridae</taxon>
        <taxon>Pentapetalae</taxon>
        <taxon>rosids</taxon>
        <taxon>fabids</taxon>
        <taxon>Rosales</taxon>
        <taxon>Rhamnaceae</taxon>
        <taxon>Paliureae</taxon>
        <taxon>Ziziphus</taxon>
    </lineage>
</organism>
<evidence type="ECO:0000256" key="5">
    <source>
        <dbReference type="ARBA" id="ARBA00022729"/>
    </source>
</evidence>
<dbReference type="Gene3D" id="3.30.200.20">
    <property type="entry name" value="Phosphorylase Kinase, domain 1"/>
    <property type="match status" value="1"/>
</dbReference>
<comment type="subcellular location">
    <subcellularLocation>
        <location evidence="1">Membrane</location>
        <topology evidence="1">Single-pass type I membrane protein</topology>
    </subcellularLocation>
</comment>
<proteinExistence type="inferred from homology"/>
<evidence type="ECO:0000256" key="13">
    <source>
        <dbReference type="SAM" id="SignalP"/>
    </source>
</evidence>
<keyword evidence="8" id="KW-0067">ATP-binding</keyword>
<dbReference type="InterPro" id="IPR051716">
    <property type="entry name" value="Plant_RL_S/T_kinase"/>
</dbReference>
<evidence type="ECO:0000313" key="16">
    <source>
        <dbReference type="RefSeq" id="XP_060668307.1"/>
    </source>
</evidence>
<dbReference type="RefSeq" id="XP_060668307.1">
    <property type="nucleotide sequence ID" value="XM_060812324.1"/>
</dbReference>
<feature type="domain" description="Protein kinase" evidence="14">
    <location>
        <begin position="752"/>
        <end position="1035"/>
    </location>
</feature>
<protein>
    <submittedName>
        <fullName evidence="16">Probable leucine-rich repeat receptor-like protein kinase At5g63930 isoform X2</fullName>
    </submittedName>
</protein>
<evidence type="ECO:0000256" key="8">
    <source>
        <dbReference type="ARBA" id="ARBA00022840"/>
    </source>
</evidence>
<dbReference type="Pfam" id="PF00560">
    <property type="entry name" value="LRR_1"/>
    <property type="match status" value="9"/>
</dbReference>
<dbReference type="Pfam" id="PF00069">
    <property type="entry name" value="Pkinase"/>
    <property type="match status" value="1"/>
</dbReference>
<dbReference type="Proteomes" id="UP001652623">
    <property type="component" value="Chromosome 10"/>
</dbReference>
<keyword evidence="5 13" id="KW-0732">Signal</keyword>
<evidence type="ECO:0000256" key="11">
    <source>
        <dbReference type="ARBA" id="ARBA00023170"/>
    </source>
</evidence>
<dbReference type="Gene3D" id="3.80.10.10">
    <property type="entry name" value="Ribonuclease Inhibitor"/>
    <property type="match status" value="4"/>
</dbReference>
<dbReference type="SMART" id="SM00220">
    <property type="entry name" value="S_TKc"/>
    <property type="match status" value="1"/>
</dbReference>
<evidence type="ECO:0000256" key="6">
    <source>
        <dbReference type="ARBA" id="ARBA00022737"/>
    </source>
</evidence>
<dbReference type="InterPro" id="IPR001611">
    <property type="entry name" value="Leu-rich_rpt"/>
</dbReference>
<keyword evidence="7" id="KW-0547">Nucleotide-binding</keyword>
<dbReference type="InterPro" id="IPR000719">
    <property type="entry name" value="Prot_kinase_dom"/>
</dbReference>
<reference evidence="16" key="1">
    <citation type="submission" date="2025-08" db="UniProtKB">
        <authorList>
            <consortium name="RefSeq"/>
        </authorList>
    </citation>
    <scope>IDENTIFICATION</scope>
    <source>
        <tissue evidence="16">Seedling</tissue>
    </source>
</reference>
<sequence length="1047" mass="115342">MLQMAFFFLCSLMSMRKMPFGFLTGLVLVAVLLVCESEGLNSEGQYLLQIKSRFVDKFNHLGDWNSNDSTPCGWTGVTCSYDYNPVVLYLDLNSMNLSGTLSPSIGPFPEEIGNLSSLTQLIAYTNELTGPIPSSFGNLRKLQFFRAGENLISGSLPSEIGGCLSLEYLGLAQNQLSGEIPKGIGMLRNLTDLILWDNQLSKGVPKELGNCTNLGTLALYENMLVGQIPKELGNLASLERLYLYRNQLNGTIPREIGNLSLATEIDFSENFLSGEILKEFCNIRGLKLLYLFQNQFTGLIPHELTSLTNLTKLDLSINYLTGPIPVGFQNMTELIMLQLFHNLLTGIIPDQLGFYSPLWVVDLSENSLTGRIPPYLCRNSNLILLNLESNRLTGNIPPGVTSCKSLVQLRLVGNSLTGNLPLDMCKLVNLSTVELDQNKFSGSIPPEIGNCRTLQRLHLSENYFTSELPREIGGLSKLVTFNISSNSLSGRIPAELFNCNMLQRLDLSHNNFMGSLPSEIGTLSQLELLKLSDNKLSGKIPLSLGKLLRLTELQMGGNSFSGGIPAELGSLSSLQIALNLSYNNLSGEIPQTLGNLVLLEYLLLNNNHLTGEIPSSFQRQSSLLGCNFSNNELTGPLPSQLFENMSISSFLGNEGLCGGPLGDCKTPPSSVSLPSDMSKKRIRLGKLVAIISASIGGVSLILIVVIVYLMRRPVDIVSPVQEKPFPSPVSDIYFSPKEGFTFQDLVMATNNFDDSFVIGRGACGIVYRAILSSDYIIAVKKLESNREGNNVDNSFRAEILTLGKIRHRNIVRLYGFCFHQGSNLLLYEYMEKGSLGELLHGPSCSLDWQTRFKIALGAAQGLAYLHHDCNPKIFHRDIKSNNILLDDKFEAHVGDFGLAKVIDMPQPKSMSAIAGSYGYIAPEYAYTMKVTEKCDIYSYGVVLLELLTGRTPVQPLDQGGDLVSWVRTYIHNHTLSSGILDSQLDLEDEATVSHMISVMKIALHCTNMSPLDRPSMREVVLLLIDSNEREGHFDLSSNHDTNLKDEP</sequence>
<keyword evidence="3" id="KW-0433">Leucine-rich repeat</keyword>
<evidence type="ECO:0000256" key="4">
    <source>
        <dbReference type="ARBA" id="ARBA00022692"/>
    </source>
</evidence>
<keyword evidence="6" id="KW-0677">Repeat</keyword>
<keyword evidence="9 12" id="KW-1133">Transmembrane helix</keyword>
<dbReference type="SMART" id="SM00369">
    <property type="entry name" value="LRR_TYP"/>
    <property type="match status" value="7"/>
</dbReference>
<keyword evidence="11" id="KW-0675">Receptor</keyword>
<keyword evidence="4 12" id="KW-0812">Transmembrane</keyword>
<dbReference type="InterPro" id="IPR011009">
    <property type="entry name" value="Kinase-like_dom_sf"/>
</dbReference>
<dbReference type="InterPro" id="IPR013210">
    <property type="entry name" value="LRR_N_plant-typ"/>
</dbReference>
<keyword evidence="10 12" id="KW-0472">Membrane</keyword>
<dbReference type="InterPro" id="IPR003591">
    <property type="entry name" value="Leu-rich_rpt_typical-subtyp"/>
</dbReference>